<evidence type="ECO:0000256" key="2">
    <source>
        <dbReference type="SAM" id="SignalP"/>
    </source>
</evidence>
<dbReference type="AlphaFoldDB" id="A0A397T536"/>
<protein>
    <submittedName>
        <fullName evidence="3">Uncharacterized protein</fullName>
    </submittedName>
</protein>
<name>A0A397T536_9GLOM</name>
<comment type="caution">
    <text evidence="3">The sequence shown here is derived from an EMBL/GenBank/DDBJ whole genome shotgun (WGS) entry which is preliminary data.</text>
</comment>
<evidence type="ECO:0000256" key="1">
    <source>
        <dbReference type="SAM" id="MobiDB-lite"/>
    </source>
</evidence>
<keyword evidence="2" id="KW-0732">Signal</keyword>
<dbReference type="Proteomes" id="UP000265703">
    <property type="component" value="Unassembled WGS sequence"/>
</dbReference>
<feature type="compositionally biased region" description="Pro residues" evidence="1">
    <location>
        <begin position="197"/>
        <end position="230"/>
    </location>
</feature>
<feature type="region of interest" description="Disordered" evidence="1">
    <location>
        <begin position="111"/>
        <end position="257"/>
    </location>
</feature>
<evidence type="ECO:0000313" key="3">
    <source>
        <dbReference type="EMBL" id="RIA90251.1"/>
    </source>
</evidence>
<proteinExistence type="predicted"/>
<dbReference type="OrthoDB" id="2445129at2759"/>
<dbReference type="EMBL" id="QKYT01000186">
    <property type="protein sequence ID" value="RIA90251.1"/>
    <property type="molecule type" value="Genomic_DNA"/>
</dbReference>
<organism evidence="3 4">
    <name type="scientific">Glomus cerebriforme</name>
    <dbReference type="NCBI Taxonomy" id="658196"/>
    <lineage>
        <taxon>Eukaryota</taxon>
        <taxon>Fungi</taxon>
        <taxon>Fungi incertae sedis</taxon>
        <taxon>Mucoromycota</taxon>
        <taxon>Glomeromycotina</taxon>
        <taxon>Glomeromycetes</taxon>
        <taxon>Glomerales</taxon>
        <taxon>Glomeraceae</taxon>
        <taxon>Glomus</taxon>
    </lineage>
</organism>
<feature type="compositionally biased region" description="Polar residues" evidence="1">
    <location>
        <begin position="235"/>
        <end position="257"/>
    </location>
</feature>
<keyword evidence="4" id="KW-1185">Reference proteome</keyword>
<feature type="signal peptide" evidence="2">
    <location>
        <begin position="1"/>
        <end position="20"/>
    </location>
</feature>
<feature type="chain" id="PRO_5017425134" evidence="2">
    <location>
        <begin position="21"/>
        <end position="285"/>
    </location>
</feature>
<feature type="compositionally biased region" description="Pro residues" evidence="1">
    <location>
        <begin position="130"/>
        <end position="170"/>
    </location>
</feature>
<sequence length="285" mass="29722">MKKFILILILIIAFNNFVLATTSLKWKRDELLGILSRTLPSNSTLVKRAGVCPGGFFACAIGRGCCPNGSKCVANNKCTVPCPPGAPSCNGGCCLLDQVCGADGFCQKRPTPKVPKVPKEVPSPKKAPPKEVPPPNKAPPKNVPPPNKAPPKVVPPPNKAPPKEVPPPNKAPKDVLPPKKAPPPPKDPQAKGQDIPKVPPLPSSPPPPKDPPLPNNPPSPPSPPSPPKAPKAPSTNAQSKTPIKAPNTSVAGSLASDGSTIRTIRSTHGFILTLVSVVLVYLNLI</sequence>
<gene>
    <name evidence="3" type="ORF">C1645_737981</name>
</gene>
<evidence type="ECO:0000313" key="4">
    <source>
        <dbReference type="Proteomes" id="UP000265703"/>
    </source>
</evidence>
<accession>A0A397T536</accession>
<reference evidence="3 4" key="1">
    <citation type="submission" date="2018-06" db="EMBL/GenBank/DDBJ databases">
        <title>Comparative genomics reveals the genomic features of Rhizophagus irregularis, R. cerebriforme, R. diaphanum and Gigaspora rosea, and their symbiotic lifestyle signature.</title>
        <authorList>
            <person name="Morin E."/>
            <person name="San Clemente H."/>
            <person name="Chen E.C.H."/>
            <person name="De La Providencia I."/>
            <person name="Hainaut M."/>
            <person name="Kuo A."/>
            <person name="Kohler A."/>
            <person name="Murat C."/>
            <person name="Tang N."/>
            <person name="Roy S."/>
            <person name="Loubradou J."/>
            <person name="Henrissat B."/>
            <person name="Grigoriev I.V."/>
            <person name="Corradi N."/>
            <person name="Roux C."/>
            <person name="Martin F.M."/>
        </authorList>
    </citation>
    <scope>NUCLEOTIDE SEQUENCE [LARGE SCALE GENOMIC DNA]</scope>
    <source>
        <strain evidence="3 4">DAOM 227022</strain>
    </source>
</reference>